<dbReference type="InParanoid" id="A0A668A9G4"/>
<reference evidence="3" key="1">
    <citation type="submission" date="2019-06" db="EMBL/GenBank/DDBJ databases">
        <authorList>
            <consortium name="Wellcome Sanger Institute Data Sharing"/>
        </authorList>
    </citation>
    <scope>NUCLEOTIDE SEQUENCE [LARGE SCALE GENOMIC DNA]</scope>
</reference>
<accession>A0A668A9G4</accession>
<reference evidence="3" key="3">
    <citation type="submission" date="2025-09" db="UniProtKB">
        <authorList>
            <consortium name="Ensembl"/>
        </authorList>
    </citation>
    <scope>IDENTIFICATION</scope>
</reference>
<dbReference type="Ensembl" id="ENSMMDT00005052487.1">
    <property type="protein sequence ID" value="ENSMMDP00005051475.1"/>
    <property type="gene ID" value="ENSMMDG00005023258.1"/>
</dbReference>
<organism evidence="3 4">
    <name type="scientific">Myripristis murdjan</name>
    <name type="common">pinecone soldierfish</name>
    <dbReference type="NCBI Taxonomy" id="586833"/>
    <lineage>
        <taxon>Eukaryota</taxon>
        <taxon>Metazoa</taxon>
        <taxon>Chordata</taxon>
        <taxon>Craniata</taxon>
        <taxon>Vertebrata</taxon>
        <taxon>Euteleostomi</taxon>
        <taxon>Actinopterygii</taxon>
        <taxon>Neopterygii</taxon>
        <taxon>Teleostei</taxon>
        <taxon>Neoteleostei</taxon>
        <taxon>Acanthomorphata</taxon>
        <taxon>Holocentriformes</taxon>
        <taxon>Holocentridae</taxon>
        <taxon>Myripristis</taxon>
    </lineage>
</organism>
<name>A0A668A9G4_9TELE</name>
<evidence type="ECO:0000256" key="1">
    <source>
        <dbReference type="ARBA" id="ARBA00022614"/>
    </source>
</evidence>
<proteinExistence type="predicted"/>
<dbReference type="PANTHER" id="PTHR46652:SF3">
    <property type="entry name" value="LEUCINE-RICH REPEAT-CONTAINING PROTEIN 9"/>
    <property type="match status" value="1"/>
</dbReference>
<dbReference type="InterPro" id="IPR001611">
    <property type="entry name" value="Leu-rich_rpt"/>
</dbReference>
<dbReference type="SUPFAM" id="SSF52058">
    <property type="entry name" value="L domain-like"/>
    <property type="match status" value="1"/>
</dbReference>
<evidence type="ECO:0000313" key="4">
    <source>
        <dbReference type="Proteomes" id="UP000472263"/>
    </source>
</evidence>
<sequence length="327" mass="37438">MIFIFHTSFTPPPCTAIALQFVIFPPIGNYLHKHVTLEYYHFSQQCIVNGLSYEKIAEDGSTISSLEVFFSGYARMVGLSLFPRLCQLTLVGQSISHIQGLECCPLLQELWVVECQLTLQKLYLYDNQISEIQNLELQVNLQVLWLNNNCISHIKVLNLHGNSLSKLKEISCLTWPLNFDQITALNLDSQRISKLTNLDKLVNLRWASFNDNDISKVEGLDNCLHLEELSLNNNCINIYHLKANHRVIYLRISAPLFHQGLTNLIILDLYGNPLVEKLENYRIYVVFQLPSLKALDGIAVVFVNNPNQLTNQTLQLWCNNMALYPKC</sequence>
<dbReference type="PROSITE" id="PS51450">
    <property type="entry name" value="LRR"/>
    <property type="match status" value="2"/>
</dbReference>
<dbReference type="PANTHER" id="PTHR46652">
    <property type="entry name" value="LEUCINE-RICH REPEAT AND IQ DOMAIN-CONTAINING PROTEIN 1-RELATED"/>
    <property type="match status" value="1"/>
</dbReference>
<reference evidence="3" key="2">
    <citation type="submission" date="2025-08" db="UniProtKB">
        <authorList>
            <consortium name="Ensembl"/>
        </authorList>
    </citation>
    <scope>IDENTIFICATION</scope>
</reference>
<dbReference type="InterPro" id="IPR032675">
    <property type="entry name" value="LRR_dom_sf"/>
</dbReference>
<keyword evidence="1" id="KW-0433">Leucine-rich repeat</keyword>
<keyword evidence="4" id="KW-1185">Reference proteome</keyword>
<dbReference type="InterPro" id="IPR050836">
    <property type="entry name" value="SDS22/Internalin_LRR"/>
</dbReference>
<dbReference type="SMART" id="SM00365">
    <property type="entry name" value="LRR_SD22"/>
    <property type="match status" value="4"/>
</dbReference>
<dbReference type="GeneTree" id="ENSGT00940000158583"/>
<evidence type="ECO:0000313" key="3">
    <source>
        <dbReference type="Ensembl" id="ENSMMDP00005051475.1"/>
    </source>
</evidence>
<dbReference type="Proteomes" id="UP000472263">
    <property type="component" value="Chromosome 22"/>
</dbReference>
<protein>
    <submittedName>
        <fullName evidence="3">Uncharacterized protein</fullName>
    </submittedName>
</protein>
<keyword evidence="2" id="KW-0677">Repeat</keyword>
<dbReference type="Gene3D" id="3.80.10.10">
    <property type="entry name" value="Ribonuclease Inhibitor"/>
    <property type="match status" value="2"/>
</dbReference>
<dbReference type="AlphaFoldDB" id="A0A668A9G4"/>
<evidence type="ECO:0000256" key="2">
    <source>
        <dbReference type="ARBA" id="ARBA00022737"/>
    </source>
</evidence>